<dbReference type="SUPFAM" id="SSF52540">
    <property type="entry name" value="P-loop containing nucleoside triphosphate hydrolases"/>
    <property type="match status" value="1"/>
</dbReference>
<dbReference type="AlphaFoldDB" id="A0A6S6R108"/>
<dbReference type="InterPro" id="IPR025420">
    <property type="entry name" value="DUF4143"/>
</dbReference>
<dbReference type="InterPro" id="IPR041682">
    <property type="entry name" value="AAA_14"/>
</dbReference>
<protein>
    <submittedName>
        <fullName evidence="3">ATPase</fullName>
    </submittedName>
</protein>
<dbReference type="Pfam" id="PF13173">
    <property type="entry name" value="AAA_14"/>
    <property type="match status" value="1"/>
</dbReference>
<accession>A0A6S6R108</accession>
<feature type="domain" description="AAA" evidence="1">
    <location>
        <begin position="18"/>
        <end position="147"/>
    </location>
</feature>
<evidence type="ECO:0000259" key="2">
    <source>
        <dbReference type="Pfam" id="PF13635"/>
    </source>
</evidence>
<name>A0A6S6R108_9FIRM</name>
<dbReference type="PANTHER" id="PTHR33295:SF7">
    <property type="entry name" value="ATPASE"/>
    <property type="match status" value="1"/>
</dbReference>
<dbReference type="KEGG" id="acel:acsn021_25880"/>
<keyword evidence="4" id="KW-1185">Reference proteome</keyword>
<evidence type="ECO:0000259" key="1">
    <source>
        <dbReference type="Pfam" id="PF13173"/>
    </source>
</evidence>
<organism evidence="3 4">
    <name type="scientific">Anaerocolumna cellulosilytica</name>
    <dbReference type="NCBI Taxonomy" id="433286"/>
    <lineage>
        <taxon>Bacteria</taxon>
        <taxon>Bacillati</taxon>
        <taxon>Bacillota</taxon>
        <taxon>Clostridia</taxon>
        <taxon>Lachnospirales</taxon>
        <taxon>Lachnospiraceae</taxon>
        <taxon>Anaerocolumna</taxon>
    </lineage>
</organism>
<dbReference type="InterPro" id="IPR027417">
    <property type="entry name" value="P-loop_NTPase"/>
</dbReference>
<sequence length="428" mass="49645">MKRKLISKLLKWKEQTDKNPLFITGAKGVGKTYLAYDFGKSFYNNIVYFNFETEPEIYNKLLSQSESDSYVQLKDRFNFSESDESPTLAILDDFDFCQEKDAFLTLLHKVLPDCDLLCICNNLHSIEISNCSFDKLCLYPLDFEEFLTSIGDKWYIDAIAEHFETNKKLPDIVHNELMNLLELYLMVGGMPLAVNEYMNTGGLYNVPNQHSILLNSYLTYNQSKDDAEALKVRQIIGTIPAQLYKQNKKFQFTLIRRGATQTMYAEAIDNLVRSGYGIASPKTEDILLMDGVLQNMDDKKNFLELHNFKLYMLDVGILNTLFKKELNYKQELIRKGILDNYIAQSIIANGYELSYWESASSARIDFIIRKDSNILPIEVWSNEYTRSKNISIIKNKCKQVEYAIKVSTKNFYYHNDVKYVPLYAVFCI</sequence>
<dbReference type="EMBL" id="AP023367">
    <property type="protein sequence ID" value="BCJ95019.1"/>
    <property type="molecule type" value="Genomic_DNA"/>
</dbReference>
<proteinExistence type="predicted"/>
<gene>
    <name evidence="3" type="ORF">acsn021_25880</name>
</gene>
<evidence type="ECO:0000313" key="3">
    <source>
        <dbReference type="EMBL" id="BCJ95019.1"/>
    </source>
</evidence>
<dbReference type="Pfam" id="PF13635">
    <property type="entry name" value="DUF4143"/>
    <property type="match status" value="1"/>
</dbReference>
<evidence type="ECO:0000313" key="4">
    <source>
        <dbReference type="Proteomes" id="UP000515561"/>
    </source>
</evidence>
<dbReference type="RefSeq" id="WP_184088524.1">
    <property type="nucleotide sequence ID" value="NZ_AP023367.1"/>
</dbReference>
<dbReference type="Proteomes" id="UP000515561">
    <property type="component" value="Chromosome"/>
</dbReference>
<dbReference type="CDD" id="cd00009">
    <property type="entry name" value="AAA"/>
    <property type="match status" value="1"/>
</dbReference>
<feature type="domain" description="DUF4143" evidence="2">
    <location>
        <begin position="304"/>
        <end position="379"/>
    </location>
</feature>
<reference evidence="3 4" key="1">
    <citation type="journal article" date="2016" name="Int. J. Syst. Evol. Microbiol.">
        <title>Descriptions of Anaerotaenia torta gen. nov., sp. nov. and Anaerocolumna cellulosilytica gen. nov., sp. nov. isolated from a methanogenic reactor of cattle waste.</title>
        <authorList>
            <person name="Uek A."/>
            <person name="Ohtaki Y."/>
            <person name="Kaku N."/>
            <person name="Ueki K."/>
        </authorList>
    </citation>
    <scope>NUCLEOTIDE SEQUENCE [LARGE SCALE GENOMIC DNA]</scope>
    <source>
        <strain evidence="3 4">SN021</strain>
    </source>
</reference>
<dbReference type="Gene3D" id="3.40.50.300">
    <property type="entry name" value="P-loop containing nucleotide triphosphate hydrolases"/>
    <property type="match status" value="1"/>
</dbReference>
<dbReference type="PANTHER" id="PTHR33295">
    <property type="entry name" value="ATPASE"/>
    <property type="match status" value="1"/>
</dbReference>